<dbReference type="Proteomes" id="UP000594261">
    <property type="component" value="Chromosome 6"/>
</dbReference>
<dbReference type="InParanoid" id="A0A7N2LZ31"/>
<protein>
    <recommendedName>
        <fullName evidence="3">RNase H type-1 domain-containing protein</fullName>
    </recommendedName>
</protein>
<name>A0A7N2LZ31_QUELO</name>
<reference evidence="1 2" key="1">
    <citation type="journal article" date="2016" name="G3 (Bethesda)">
        <title>First Draft Assembly and Annotation of the Genome of a California Endemic Oak Quercus lobata Nee (Fagaceae).</title>
        <authorList>
            <person name="Sork V.L."/>
            <person name="Fitz-Gibbon S.T."/>
            <person name="Puiu D."/>
            <person name="Crepeau M."/>
            <person name="Gugger P.F."/>
            <person name="Sherman R."/>
            <person name="Stevens K."/>
            <person name="Langley C.H."/>
            <person name="Pellegrini M."/>
            <person name="Salzberg S.L."/>
        </authorList>
    </citation>
    <scope>NUCLEOTIDE SEQUENCE [LARGE SCALE GENOMIC DNA]</scope>
    <source>
        <strain evidence="1 2">cv. SW786</strain>
    </source>
</reference>
<dbReference type="EMBL" id="LRBV02000006">
    <property type="status" value="NOT_ANNOTATED_CDS"/>
    <property type="molecule type" value="Genomic_DNA"/>
</dbReference>
<dbReference type="Gramene" id="QL06p032808:mrna">
    <property type="protein sequence ID" value="QL06p032808:mrna"/>
    <property type="gene ID" value="QL06p032808"/>
</dbReference>
<evidence type="ECO:0008006" key="3">
    <source>
        <dbReference type="Google" id="ProtNLM"/>
    </source>
</evidence>
<evidence type="ECO:0000313" key="2">
    <source>
        <dbReference type="Proteomes" id="UP000594261"/>
    </source>
</evidence>
<accession>A0A7N2LZ31</accession>
<keyword evidence="2" id="KW-1185">Reference proteome</keyword>
<proteinExistence type="predicted"/>
<reference evidence="1" key="2">
    <citation type="submission" date="2021-01" db="UniProtKB">
        <authorList>
            <consortium name="EnsemblPlants"/>
        </authorList>
    </citation>
    <scope>IDENTIFICATION</scope>
</reference>
<sequence>MIESLADAKLDVLIDASAKQWNHHLIDGIFVPKEAELIKNIPLSRMEGADAAAKERLEEFVSVQPTPWIHPPRTRDRWRPPPSDLVKINFDGVFAKEHKFGIGVVVREDQGSV</sequence>
<dbReference type="AlphaFoldDB" id="A0A7N2LZ31"/>
<dbReference type="EnsemblPlants" id="QL06p032808:mrna">
    <property type="protein sequence ID" value="QL06p032808:mrna"/>
    <property type="gene ID" value="QL06p032808"/>
</dbReference>
<organism evidence="1 2">
    <name type="scientific">Quercus lobata</name>
    <name type="common">Valley oak</name>
    <dbReference type="NCBI Taxonomy" id="97700"/>
    <lineage>
        <taxon>Eukaryota</taxon>
        <taxon>Viridiplantae</taxon>
        <taxon>Streptophyta</taxon>
        <taxon>Embryophyta</taxon>
        <taxon>Tracheophyta</taxon>
        <taxon>Spermatophyta</taxon>
        <taxon>Magnoliopsida</taxon>
        <taxon>eudicotyledons</taxon>
        <taxon>Gunneridae</taxon>
        <taxon>Pentapetalae</taxon>
        <taxon>rosids</taxon>
        <taxon>fabids</taxon>
        <taxon>Fagales</taxon>
        <taxon>Fagaceae</taxon>
        <taxon>Quercus</taxon>
    </lineage>
</organism>
<evidence type="ECO:0000313" key="1">
    <source>
        <dbReference type="EnsemblPlants" id="QL06p032808:mrna"/>
    </source>
</evidence>